<reference evidence="1 2" key="1">
    <citation type="submission" date="2019-05" db="EMBL/GenBank/DDBJ databases">
        <title>Marivita sp. nov. isolated from sea sediment.</title>
        <authorList>
            <person name="Kim W."/>
        </authorList>
    </citation>
    <scope>NUCLEOTIDE SEQUENCE [LARGE SCALE GENOMIC DNA]</scope>
    <source>
        <strain evidence="1 2">CAU 1492</strain>
    </source>
</reference>
<sequence>MERSVQIFFDLHAVNLSFGNSTGLVKDYALPLTMFFDSSEAVILDETDLPNMLGIYCRGLSENFETPLIAEVSHVKFLDTSSCTAVVDWFSVSLNRKISLVNYYLSRLDGDWKISMASFKRLTPKQFLACCQNAPALSSGRYTV</sequence>
<accession>A0ABY2X8W6</accession>
<protein>
    <recommendedName>
        <fullName evidence="3">SnoaL-like domain-containing protein</fullName>
    </recommendedName>
</protein>
<proteinExistence type="predicted"/>
<organism evidence="1 2">
    <name type="scientific">Arenibacterium halophilum</name>
    <dbReference type="NCBI Taxonomy" id="2583821"/>
    <lineage>
        <taxon>Bacteria</taxon>
        <taxon>Pseudomonadati</taxon>
        <taxon>Pseudomonadota</taxon>
        <taxon>Alphaproteobacteria</taxon>
        <taxon>Rhodobacterales</taxon>
        <taxon>Paracoccaceae</taxon>
        <taxon>Arenibacterium</taxon>
    </lineage>
</organism>
<dbReference type="Proteomes" id="UP001191082">
    <property type="component" value="Unassembled WGS sequence"/>
</dbReference>
<keyword evidence="2" id="KW-1185">Reference proteome</keyword>
<gene>
    <name evidence="1" type="ORF">FGK64_16880</name>
</gene>
<evidence type="ECO:0008006" key="3">
    <source>
        <dbReference type="Google" id="ProtNLM"/>
    </source>
</evidence>
<dbReference type="EMBL" id="VCPC01000003">
    <property type="protein sequence ID" value="TMV11926.1"/>
    <property type="molecule type" value="Genomic_DNA"/>
</dbReference>
<dbReference type="RefSeq" id="WP_138864985.1">
    <property type="nucleotide sequence ID" value="NZ_VCPC01000003.1"/>
</dbReference>
<evidence type="ECO:0000313" key="1">
    <source>
        <dbReference type="EMBL" id="TMV11926.1"/>
    </source>
</evidence>
<comment type="caution">
    <text evidence="1">The sequence shown here is derived from an EMBL/GenBank/DDBJ whole genome shotgun (WGS) entry which is preliminary data.</text>
</comment>
<name>A0ABY2X8W6_9RHOB</name>
<evidence type="ECO:0000313" key="2">
    <source>
        <dbReference type="Proteomes" id="UP001191082"/>
    </source>
</evidence>